<feature type="transmembrane region" description="Helical" evidence="7">
    <location>
        <begin position="77"/>
        <end position="94"/>
    </location>
</feature>
<dbReference type="InterPro" id="IPR032808">
    <property type="entry name" value="DoxX"/>
</dbReference>
<keyword evidence="6 7" id="KW-0472">Membrane</keyword>
<comment type="similarity">
    <text evidence="2">Belongs to the DoxX family.</text>
</comment>
<dbReference type="PANTHER" id="PTHR33452:SF4">
    <property type="entry name" value="BLL4328 PROTEIN"/>
    <property type="match status" value="1"/>
</dbReference>
<keyword evidence="5 7" id="KW-1133">Transmembrane helix</keyword>
<evidence type="ECO:0000256" key="7">
    <source>
        <dbReference type="SAM" id="Phobius"/>
    </source>
</evidence>
<dbReference type="PANTHER" id="PTHR33452">
    <property type="entry name" value="OXIDOREDUCTASE CATD-RELATED"/>
    <property type="match status" value="1"/>
</dbReference>
<evidence type="ECO:0000256" key="2">
    <source>
        <dbReference type="ARBA" id="ARBA00006679"/>
    </source>
</evidence>
<reference evidence="8 9" key="1">
    <citation type="submission" date="2023-07" db="EMBL/GenBank/DDBJ databases">
        <title>Sorghum-associated microbial communities from plants grown in Nebraska, USA.</title>
        <authorList>
            <person name="Schachtman D."/>
        </authorList>
    </citation>
    <scope>NUCLEOTIDE SEQUENCE [LARGE SCALE GENOMIC DNA]</scope>
    <source>
        <strain evidence="8 9">DS1027</strain>
    </source>
</reference>
<sequence length="128" mass="13495">MSVWPPRLLSVLRIVAALLFLEHGLMKLFHFPVAQPGVPDPLPALLAVAGALEIALGMLLAFGLFTRIAAFVASGEMAGAYFMAHLPASVWPGVNGGGEAILYCFIFLYLSATGGGAWSLDALRAPRT</sequence>
<proteinExistence type="inferred from homology"/>
<dbReference type="Proteomes" id="UP001184150">
    <property type="component" value="Unassembled WGS sequence"/>
</dbReference>
<keyword evidence="9" id="KW-1185">Reference proteome</keyword>
<evidence type="ECO:0000256" key="6">
    <source>
        <dbReference type="ARBA" id="ARBA00023136"/>
    </source>
</evidence>
<evidence type="ECO:0000256" key="4">
    <source>
        <dbReference type="ARBA" id="ARBA00022692"/>
    </source>
</evidence>
<dbReference type="EMBL" id="JAVDRD010000005">
    <property type="protein sequence ID" value="MDR6511564.1"/>
    <property type="molecule type" value="Genomic_DNA"/>
</dbReference>
<evidence type="ECO:0000313" key="8">
    <source>
        <dbReference type="EMBL" id="MDR6511564.1"/>
    </source>
</evidence>
<dbReference type="InterPro" id="IPR051907">
    <property type="entry name" value="DoxX-like_oxidoreductase"/>
</dbReference>
<protein>
    <submittedName>
        <fullName evidence="8">Oxidoreductase</fullName>
    </submittedName>
</protein>
<name>A0ABU1MMW5_9SPHN</name>
<evidence type="ECO:0000256" key="5">
    <source>
        <dbReference type="ARBA" id="ARBA00022989"/>
    </source>
</evidence>
<gene>
    <name evidence="8" type="ORF">J2792_002436</name>
</gene>
<comment type="caution">
    <text evidence="8">The sequence shown here is derived from an EMBL/GenBank/DDBJ whole genome shotgun (WGS) entry which is preliminary data.</text>
</comment>
<keyword evidence="3" id="KW-1003">Cell membrane</keyword>
<keyword evidence="4 7" id="KW-0812">Transmembrane</keyword>
<feature type="transmembrane region" description="Helical" evidence="7">
    <location>
        <begin position="42"/>
        <end position="65"/>
    </location>
</feature>
<comment type="subcellular location">
    <subcellularLocation>
        <location evidence="1">Cell membrane</location>
        <topology evidence="1">Multi-pass membrane protein</topology>
    </subcellularLocation>
</comment>
<evidence type="ECO:0000256" key="1">
    <source>
        <dbReference type="ARBA" id="ARBA00004651"/>
    </source>
</evidence>
<feature type="transmembrane region" description="Helical" evidence="7">
    <location>
        <begin position="100"/>
        <end position="120"/>
    </location>
</feature>
<dbReference type="Pfam" id="PF07681">
    <property type="entry name" value="DoxX"/>
    <property type="match status" value="1"/>
</dbReference>
<evidence type="ECO:0000256" key="3">
    <source>
        <dbReference type="ARBA" id="ARBA00022475"/>
    </source>
</evidence>
<accession>A0ABU1MMW5</accession>
<organism evidence="8 9">
    <name type="scientific">Novosphingobium capsulatum</name>
    <dbReference type="NCBI Taxonomy" id="13688"/>
    <lineage>
        <taxon>Bacteria</taxon>
        <taxon>Pseudomonadati</taxon>
        <taxon>Pseudomonadota</taxon>
        <taxon>Alphaproteobacteria</taxon>
        <taxon>Sphingomonadales</taxon>
        <taxon>Sphingomonadaceae</taxon>
        <taxon>Novosphingobium</taxon>
    </lineage>
</organism>
<dbReference type="RefSeq" id="WP_169050011.1">
    <property type="nucleotide sequence ID" value="NZ_JAVDRD010000005.1"/>
</dbReference>
<evidence type="ECO:0000313" key="9">
    <source>
        <dbReference type="Proteomes" id="UP001184150"/>
    </source>
</evidence>